<evidence type="ECO:0000256" key="2">
    <source>
        <dbReference type="ARBA" id="ARBA00022448"/>
    </source>
</evidence>
<sequence length="376" mass="41501">MKTNIFIIAAALLLSACGDKKQTADDKTPSTIVNENTVILTAAQFRNAGIETGRLVQRAISGTLKLNGKIDVPPQNMISVSVPLGGYLKSTNLLSGMHVRKGETIAVIEDQQYIQLQQDYLTAVAKLSGLEKDYKRQKELNTSQAASDKVTQQAETDYRADRILVTTLAEKLRLAGIDPTRINERHIEKSVNIHSPIDGFVSKVNINIGKYVSPTEVLFELVNPTDIHLALKVFEKDLGKLQLGQKVVAYTNNNPNKKYDCKILLIGHDLSADRAADVHCHFETYDKALVPGTYMNAEVEIKNSVANMLPADAIVDFEGKSYVFKVAGDKTYEMVEVKSEQAQNGYSRVEVAQSDSTLFVTKGAYSLLMMLKNKSE</sequence>
<dbReference type="NCBIfam" id="TIGR01730">
    <property type="entry name" value="RND_mfp"/>
    <property type="match status" value="1"/>
</dbReference>
<evidence type="ECO:0000313" key="5">
    <source>
        <dbReference type="Proteomes" id="UP001597557"/>
    </source>
</evidence>
<dbReference type="SUPFAM" id="SSF111369">
    <property type="entry name" value="HlyD-like secretion proteins"/>
    <property type="match status" value="1"/>
</dbReference>
<dbReference type="PROSITE" id="PS51257">
    <property type="entry name" value="PROKAR_LIPOPROTEIN"/>
    <property type="match status" value="1"/>
</dbReference>
<name>A0ABW5YBH1_9SPHI</name>
<dbReference type="InterPro" id="IPR051909">
    <property type="entry name" value="MFP_Cation_Efflux"/>
</dbReference>
<dbReference type="Gene3D" id="1.10.287.470">
    <property type="entry name" value="Helix hairpin bin"/>
    <property type="match status" value="1"/>
</dbReference>
<reference evidence="5" key="1">
    <citation type="journal article" date="2019" name="Int. J. Syst. Evol. Microbiol.">
        <title>The Global Catalogue of Microorganisms (GCM) 10K type strain sequencing project: providing services to taxonomists for standard genome sequencing and annotation.</title>
        <authorList>
            <consortium name="The Broad Institute Genomics Platform"/>
            <consortium name="The Broad Institute Genome Sequencing Center for Infectious Disease"/>
            <person name="Wu L."/>
            <person name="Ma J."/>
        </authorList>
    </citation>
    <scope>NUCLEOTIDE SEQUENCE [LARGE SCALE GENOMIC DNA]</scope>
    <source>
        <strain evidence="5">KCTC 22437</strain>
    </source>
</reference>
<dbReference type="PANTHER" id="PTHR30097">
    <property type="entry name" value="CATION EFFLUX SYSTEM PROTEIN CUSB"/>
    <property type="match status" value="1"/>
</dbReference>
<dbReference type="InterPro" id="IPR006143">
    <property type="entry name" value="RND_pump_MFP"/>
</dbReference>
<dbReference type="Gene3D" id="2.40.50.100">
    <property type="match status" value="1"/>
</dbReference>
<dbReference type="Pfam" id="PF25973">
    <property type="entry name" value="BSH_CzcB"/>
    <property type="match status" value="1"/>
</dbReference>
<proteinExistence type="inferred from homology"/>
<protein>
    <submittedName>
        <fullName evidence="4">Efflux RND transporter periplasmic adaptor subunit</fullName>
    </submittedName>
</protein>
<organism evidence="4 5">
    <name type="scientific">Mucilaginibacter ximonensis</name>
    <dbReference type="NCBI Taxonomy" id="538021"/>
    <lineage>
        <taxon>Bacteria</taxon>
        <taxon>Pseudomonadati</taxon>
        <taxon>Bacteroidota</taxon>
        <taxon>Sphingobacteriia</taxon>
        <taxon>Sphingobacteriales</taxon>
        <taxon>Sphingobacteriaceae</taxon>
        <taxon>Mucilaginibacter</taxon>
    </lineage>
</organism>
<keyword evidence="5" id="KW-1185">Reference proteome</keyword>
<dbReference type="Gene3D" id="2.40.30.170">
    <property type="match status" value="1"/>
</dbReference>
<accession>A0ABW5YBH1</accession>
<dbReference type="Gene3D" id="2.40.420.20">
    <property type="match status" value="1"/>
</dbReference>
<dbReference type="PANTHER" id="PTHR30097:SF4">
    <property type="entry name" value="SLR6042 PROTEIN"/>
    <property type="match status" value="1"/>
</dbReference>
<gene>
    <name evidence="4" type="ORF">ACFS5N_07630</name>
</gene>
<feature type="domain" description="CzcB-like barrel-sandwich hybrid" evidence="3">
    <location>
        <begin position="78"/>
        <end position="221"/>
    </location>
</feature>
<keyword evidence="2" id="KW-0813">Transport</keyword>
<dbReference type="InterPro" id="IPR058647">
    <property type="entry name" value="BSH_CzcB-like"/>
</dbReference>
<comment type="caution">
    <text evidence="4">The sequence shown here is derived from an EMBL/GenBank/DDBJ whole genome shotgun (WGS) entry which is preliminary data.</text>
</comment>
<evidence type="ECO:0000259" key="3">
    <source>
        <dbReference type="Pfam" id="PF25973"/>
    </source>
</evidence>
<dbReference type="EMBL" id="JBHUPD010000001">
    <property type="protein sequence ID" value="MFD2872330.1"/>
    <property type="molecule type" value="Genomic_DNA"/>
</dbReference>
<dbReference type="Proteomes" id="UP001597557">
    <property type="component" value="Unassembled WGS sequence"/>
</dbReference>
<dbReference type="RefSeq" id="WP_377183860.1">
    <property type="nucleotide sequence ID" value="NZ_JBHUPD010000001.1"/>
</dbReference>
<evidence type="ECO:0000313" key="4">
    <source>
        <dbReference type="EMBL" id="MFD2872330.1"/>
    </source>
</evidence>
<evidence type="ECO:0000256" key="1">
    <source>
        <dbReference type="ARBA" id="ARBA00009477"/>
    </source>
</evidence>
<comment type="similarity">
    <text evidence="1">Belongs to the membrane fusion protein (MFP) (TC 8.A.1) family.</text>
</comment>